<comment type="caution">
    <text evidence="5">The sequence shown here is derived from an EMBL/GenBank/DDBJ whole genome shotgun (WGS) entry which is preliminary data.</text>
</comment>
<dbReference type="PROSITE" id="PS50196">
    <property type="entry name" value="RANBD1"/>
    <property type="match status" value="1"/>
</dbReference>
<evidence type="ECO:0000256" key="1">
    <source>
        <dbReference type="ARBA" id="ARBA00004123"/>
    </source>
</evidence>
<feature type="region of interest" description="Disordered" evidence="3">
    <location>
        <begin position="1"/>
        <end position="275"/>
    </location>
</feature>
<feature type="compositionally biased region" description="Low complexity" evidence="3">
    <location>
        <begin position="117"/>
        <end position="152"/>
    </location>
</feature>
<dbReference type="EMBL" id="JARTCD010000087">
    <property type="protein sequence ID" value="KAJ8653038.1"/>
    <property type="molecule type" value="Genomic_DNA"/>
</dbReference>
<keyword evidence="2" id="KW-0539">Nucleus</keyword>
<feature type="compositionally biased region" description="Low complexity" evidence="3">
    <location>
        <begin position="215"/>
        <end position="275"/>
    </location>
</feature>
<dbReference type="InterPro" id="IPR045255">
    <property type="entry name" value="RanBP1-like"/>
</dbReference>
<proteinExistence type="predicted"/>
<dbReference type="InterPro" id="IPR000156">
    <property type="entry name" value="Ran_bind_dom"/>
</dbReference>
<gene>
    <name evidence="5" type="ORF">O0I10_011338</name>
</gene>
<evidence type="ECO:0000259" key="4">
    <source>
        <dbReference type="PROSITE" id="PS50196"/>
    </source>
</evidence>
<reference evidence="5 6" key="1">
    <citation type="submission" date="2023-03" db="EMBL/GenBank/DDBJ databases">
        <title>Genome sequence of Lichtheimia ornata CBS 291.66.</title>
        <authorList>
            <person name="Mohabir J.T."/>
            <person name="Shea T.P."/>
            <person name="Kurbessoian T."/>
            <person name="Berby B."/>
            <person name="Fontaine J."/>
            <person name="Livny J."/>
            <person name="Gnirke A."/>
            <person name="Stajich J.E."/>
            <person name="Cuomo C.A."/>
        </authorList>
    </citation>
    <scope>NUCLEOTIDE SEQUENCE [LARGE SCALE GENOMIC DNA]</scope>
    <source>
        <strain evidence="5">CBS 291.66</strain>
    </source>
</reference>
<feature type="domain" description="RanBD1" evidence="4">
    <location>
        <begin position="336"/>
        <end position="475"/>
    </location>
</feature>
<feature type="compositionally biased region" description="Polar residues" evidence="3">
    <location>
        <begin position="55"/>
        <end position="77"/>
    </location>
</feature>
<evidence type="ECO:0000256" key="2">
    <source>
        <dbReference type="ARBA" id="ARBA00023242"/>
    </source>
</evidence>
<comment type="subcellular location">
    <subcellularLocation>
        <location evidence="1">Nucleus</location>
    </subcellularLocation>
</comment>
<dbReference type="SUPFAM" id="SSF50729">
    <property type="entry name" value="PH domain-like"/>
    <property type="match status" value="1"/>
</dbReference>
<feature type="compositionally biased region" description="Low complexity" evidence="3">
    <location>
        <begin position="78"/>
        <end position="100"/>
    </location>
</feature>
<feature type="compositionally biased region" description="Polar residues" evidence="3">
    <location>
        <begin position="197"/>
        <end position="214"/>
    </location>
</feature>
<evidence type="ECO:0000313" key="5">
    <source>
        <dbReference type="EMBL" id="KAJ8653038.1"/>
    </source>
</evidence>
<dbReference type="RefSeq" id="XP_058337952.1">
    <property type="nucleotide sequence ID" value="XM_058491307.1"/>
</dbReference>
<evidence type="ECO:0000256" key="3">
    <source>
        <dbReference type="SAM" id="MobiDB-lite"/>
    </source>
</evidence>
<evidence type="ECO:0000313" key="6">
    <source>
        <dbReference type="Proteomes" id="UP001234581"/>
    </source>
</evidence>
<keyword evidence="6" id="KW-1185">Reference proteome</keyword>
<dbReference type="Proteomes" id="UP001234581">
    <property type="component" value="Unassembled WGS sequence"/>
</dbReference>
<dbReference type="SMART" id="SM00160">
    <property type="entry name" value="RanBD"/>
    <property type="match status" value="1"/>
</dbReference>
<dbReference type="GO" id="GO:0005634">
    <property type="term" value="C:nucleus"/>
    <property type="evidence" value="ECO:0007669"/>
    <property type="project" value="UniProtKB-SubCell"/>
</dbReference>
<dbReference type="PANTHER" id="PTHR23138">
    <property type="entry name" value="RAN BINDING PROTEIN"/>
    <property type="match status" value="1"/>
</dbReference>
<feature type="compositionally biased region" description="Basic and acidic residues" evidence="3">
    <location>
        <begin position="22"/>
        <end position="36"/>
    </location>
</feature>
<dbReference type="PANTHER" id="PTHR23138:SF142">
    <property type="entry name" value="RAN-BINDING PROTEIN 3B-RELATED"/>
    <property type="match status" value="1"/>
</dbReference>
<accession>A0AAD7UTV3</accession>
<sequence>MSSPTESISDFDDAASTKKRLRDQSVDPEEPTKEQVDTSSVSTAPKKTKHDDENTTSVRTIRQNLKDMSTADNANINTTTTTTTTAMEDEQQQQQQQQHQPASSTVSPNDSDSELDTANVGSSSATSNNGSTNSAMARFGGSSSGDNNNGWGEFAEDDNEKQPTTTTTTTASSDQSSEKPKYTFGATSGFGTKGWAASQQTTPSPLSTNTTQKHTFGGFSSRTFGGSGTSSTFGSTNAATTTTTAAAATTTASTATSGNDATASSSSSTSTPSFASFANASASPFALAAAGGNTNALSSLPNVLSKQPSAVSEKSDNDENASEASTTADHPTEESESTKVKAIVQQKEVKTGEEDEKTLYQTKAKLYVMEQSTGNWKERGAGTMRINTKETASGTQQTRIVMRADTVFRVILNLPMFEGMKFLIMQDKFVRFAGFETVVKDDGKSETNLVNYALRVANPSIAAELQQQLTACVPH</sequence>
<protein>
    <recommendedName>
        <fullName evidence="4">RanBD1 domain-containing protein</fullName>
    </recommendedName>
</protein>
<dbReference type="Pfam" id="PF00638">
    <property type="entry name" value="Ran_BP1"/>
    <property type="match status" value="1"/>
</dbReference>
<name>A0AAD7UTV3_9FUNG</name>
<dbReference type="InterPro" id="IPR011993">
    <property type="entry name" value="PH-like_dom_sf"/>
</dbReference>
<feature type="compositionally biased region" description="Polar residues" evidence="3">
    <location>
        <begin position="101"/>
        <end position="110"/>
    </location>
</feature>
<dbReference type="GeneID" id="83218739"/>
<dbReference type="AlphaFoldDB" id="A0AAD7UTV3"/>
<feature type="region of interest" description="Disordered" evidence="3">
    <location>
        <begin position="307"/>
        <end position="341"/>
    </location>
</feature>
<organism evidence="5 6">
    <name type="scientific">Lichtheimia ornata</name>
    <dbReference type="NCBI Taxonomy" id="688661"/>
    <lineage>
        <taxon>Eukaryota</taxon>
        <taxon>Fungi</taxon>
        <taxon>Fungi incertae sedis</taxon>
        <taxon>Mucoromycota</taxon>
        <taxon>Mucoromycotina</taxon>
        <taxon>Mucoromycetes</taxon>
        <taxon>Mucorales</taxon>
        <taxon>Lichtheimiaceae</taxon>
        <taxon>Lichtheimia</taxon>
    </lineage>
</organism>
<feature type="compositionally biased region" description="Basic and acidic residues" evidence="3">
    <location>
        <begin position="330"/>
        <end position="339"/>
    </location>
</feature>
<dbReference type="Gene3D" id="2.30.29.30">
    <property type="entry name" value="Pleckstrin-homology domain (PH domain)/Phosphotyrosine-binding domain (PTB)"/>
    <property type="match status" value="1"/>
</dbReference>